<evidence type="ECO:0000313" key="2">
    <source>
        <dbReference type="Proteomes" id="UP000062160"/>
    </source>
</evidence>
<dbReference type="OrthoDB" id="8745705at2"/>
<proteinExistence type="predicted"/>
<evidence type="ECO:0000313" key="1">
    <source>
        <dbReference type="EMBL" id="GAQ24560.1"/>
    </source>
</evidence>
<dbReference type="RefSeq" id="WP_059031613.1">
    <property type="nucleotide sequence ID" value="NZ_DF976999.1"/>
</dbReference>
<dbReference type="InterPro" id="IPR016181">
    <property type="entry name" value="Acyl_CoA_acyltransferase"/>
</dbReference>
<reference evidence="1" key="1">
    <citation type="journal article" date="2016" name="Genome Announc.">
        <title>Draft Genome Sequence of the Syntrophic Lactate-Degrading Bacterium Tepidanaerobacter syntrophicus JLT.</title>
        <authorList>
            <person name="Matsuura N."/>
            <person name="Ohashi A."/>
            <person name="Tourlousse D.M."/>
            <person name="Sekiguchi Y."/>
        </authorList>
    </citation>
    <scope>NUCLEOTIDE SEQUENCE [LARGE SCALE GENOMIC DNA]</scope>
    <source>
        <strain evidence="1">JL</strain>
    </source>
</reference>
<gene>
    <name evidence="1" type="ORF">TSYNT_5407</name>
</gene>
<name>A0A0U9HCP4_9FIRM</name>
<accession>A0A0U9HCP4</accession>
<dbReference type="SUPFAM" id="SSF55729">
    <property type="entry name" value="Acyl-CoA N-acyltransferases (Nat)"/>
    <property type="match status" value="1"/>
</dbReference>
<organism evidence="1">
    <name type="scientific">Tepidanaerobacter syntrophicus</name>
    <dbReference type="NCBI Taxonomy" id="224999"/>
    <lineage>
        <taxon>Bacteria</taxon>
        <taxon>Bacillati</taxon>
        <taxon>Bacillota</taxon>
        <taxon>Clostridia</taxon>
        <taxon>Thermosediminibacterales</taxon>
        <taxon>Tepidanaerobacteraceae</taxon>
        <taxon>Tepidanaerobacter</taxon>
    </lineage>
</organism>
<dbReference type="STRING" id="224999.GCA_001485475_00559"/>
<protein>
    <submittedName>
        <fullName evidence="1">Uncharacterized protein</fullName>
    </submittedName>
</protein>
<sequence>MKSKLAHMFSILKEMYSLPTLSLRIFSENKDIYDYFTKPHPRYKIIQNKKWGVAIQEIPTSFEEYLKGKKKQVVRTNRTKCLKQGYYFKIFPSSDFFTEIIDINSSSNVRQGRPISKSYTDENEVKKWISDKPSLYGVFDKNDTLKAYAYVPIIGDVCVISRLLGHEEALEDGVMYLLISEVVHDFVEKKKLLGYPKYIMYDTFFGAKPGLKYFKERLGFEPAKVKWRLE</sequence>
<dbReference type="EMBL" id="DF976999">
    <property type="protein sequence ID" value="GAQ24560.1"/>
    <property type="molecule type" value="Genomic_DNA"/>
</dbReference>
<keyword evidence="2" id="KW-1185">Reference proteome</keyword>
<dbReference type="AlphaFoldDB" id="A0A0U9HCP4"/>
<dbReference type="Proteomes" id="UP000062160">
    <property type="component" value="Unassembled WGS sequence"/>
</dbReference>